<dbReference type="Proteomes" id="UP000186132">
    <property type="component" value="Unassembled WGS sequence"/>
</dbReference>
<organism evidence="2 3">
    <name type="scientific">Jatrophihabitans endophyticus</name>
    <dbReference type="NCBI Taxonomy" id="1206085"/>
    <lineage>
        <taxon>Bacteria</taxon>
        <taxon>Bacillati</taxon>
        <taxon>Actinomycetota</taxon>
        <taxon>Actinomycetes</taxon>
        <taxon>Jatrophihabitantales</taxon>
        <taxon>Jatrophihabitantaceae</taxon>
        <taxon>Jatrophihabitans</taxon>
    </lineage>
</organism>
<sequence length="150" mass="15523">MPPTRVLPPLRRVEAGDDGGFTVVEALVAFVLLAVVSAAAIVAIANTTKTSKRSTDRVTAANLVQQDLQAARALRYPNYPAARSATTVVGTTSYTLTRSVSATTPAGATIGACPATPDFTNRPYMVVTTTVTWPPAGTADRVSAATELAC</sequence>
<reference evidence="2 3" key="1">
    <citation type="submission" date="2016-11" db="EMBL/GenBank/DDBJ databases">
        <authorList>
            <person name="Jaros S."/>
            <person name="Januszkiewicz K."/>
            <person name="Wedrychowicz H."/>
        </authorList>
    </citation>
    <scope>NUCLEOTIDE SEQUENCE [LARGE SCALE GENOMIC DNA]</scope>
    <source>
        <strain evidence="2 3">DSM 45627</strain>
    </source>
</reference>
<evidence type="ECO:0000313" key="3">
    <source>
        <dbReference type="Proteomes" id="UP000186132"/>
    </source>
</evidence>
<dbReference type="RefSeq" id="WP_143168309.1">
    <property type="nucleotide sequence ID" value="NZ_FQVU01000008.1"/>
</dbReference>
<keyword evidence="3" id="KW-1185">Reference proteome</keyword>
<proteinExistence type="predicted"/>
<protein>
    <submittedName>
        <fullName evidence="2">Type II secretory pathway, pseudopilin PulG</fullName>
    </submittedName>
</protein>
<evidence type="ECO:0000256" key="1">
    <source>
        <dbReference type="SAM" id="Phobius"/>
    </source>
</evidence>
<dbReference type="InterPro" id="IPR012902">
    <property type="entry name" value="N_methyl_site"/>
</dbReference>
<keyword evidence="1" id="KW-1133">Transmembrane helix</keyword>
<evidence type="ECO:0000313" key="2">
    <source>
        <dbReference type="EMBL" id="SHH61744.1"/>
    </source>
</evidence>
<accession>A0A1M5UFD6</accession>
<dbReference type="STRING" id="1206085.SAMN05443575_4202"/>
<name>A0A1M5UFD6_9ACTN</name>
<dbReference type="Pfam" id="PF07963">
    <property type="entry name" value="N_methyl"/>
    <property type="match status" value="1"/>
</dbReference>
<dbReference type="EMBL" id="FQVU01000008">
    <property type="protein sequence ID" value="SHH61744.1"/>
    <property type="molecule type" value="Genomic_DNA"/>
</dbReference>
<keyword evidence="1" id="KW-0812">Transmembrane</keyword>
<feature type="transmembrane region" description="Helical" evidence="1">
    <location>
        <begin position="20"/>
        <end position="45"/>
    </location>
</feature>
<gene>
    <name evidence="2" type="ORF">SAMN05443575_4202</name>
</gene>
<dbReference type="AlphaFoldDB" id="A0A1M5UFD6"/>
<keyword evidence="1" id="KW-0472">Membrane</keyword>